<keyword evidence="3" id="KW-1185">Reference proteome</keyword>
<feature type="compositionally biased region" description="Polar residues" evidence="1">
    <location>
        <begin position="30"/>
        <end position="39"/>
    </location>
</feature>
<dbReference type="EMBL" id="JBHSBA010000007">
    <property type="protein sequence ID" value="MFC4126651.1"/>
    <property type="molecule type" value="Genomic_DNA"/>
</dbReference>
<proteinExistence type="predicted"/>
<protein>
    <submittedName>
        <fullName evidence="2">Uncharacterized protein</fullName>
    </submittedName>
</protein>
<comment type="caution">
    <text evidence="2">The sequence shown here is derived from an EMBL/GenBank/DDBJ whole genome shotgun (WGS) entry which is preliminary data.</text>
</comment>
<sequence length="264" mass="27472">MAAAHKVWIGIVAGVTLLLSGCAEGEPASPSRSGTTVSTVPFAAPPTEQAGTAASVDLGVAPTYVTTPAQPVPPPTPAVGTIAVRTETLSGAPVPNVPVWIGLHQPCDPAGHDIPLGETTETQRQEAVTDADGRAVFTAQVGCYYFGMTAPAGTHPVPEGMHTAFVTAGGQTVEGTLRFRDTPAPGPCHPDGISADLGMLDNATVTWCDGTWAVISFDTPGDNQRIVHRVDGTWTAYVRFPHEVCWSTAEADGVPADLRRYFTC</sequence>
<name>A0ABV8L816_9NOCA</name>
<reference evidence="3" key="1">
    <citation type="journal article" date="2019" name="Int. J. Syst. Evol. Microbiol.">
        <title>The Global Catalogue of Microorganisms (GCM) 10K type strain sequencing project: providing services to taxonomists for standard genome sequencing and annotation.</title>
        <authorList>
            <consortium name="The Broad Institute Genomics Platform"/>
            <consortium name="The Broad Institute Genome Sequencing Center for Infectious Disease"/>
            <person name="Wu L."/>
            <person name="Ma J."/>
        </authorList>
    </citation>
    <scope>NUCLEOTIDE SEQUENCE [LARGE SCALE GENOMIC DNA]</scope>
    <source>
        <strain evidence="3">CGMCC 4.7204</strain>
    </source>
</reference>
<organism evidence="2 3">
    <name type="scientific">Nocardia rhizosphaerae</name>
    <dbReference type="NCBI Taxonomy" id="1691571"/>
    <lineage>
        <taxon>Bacteria</taxon>
        <taxon>Bacillati</taxon>
        <taxon>Actinomycetota</taxon>
        <taxon>Actinomycetes</taxon>
        <taxon>Mycobacteriales</taxon>
        <taxon>Nocardiaceae</taxon>
        <taxon>Nocardia</taxon>
    </lineage>
</organism>
<feature type="region of interest" description="Disordered" evidence="1">
    <location>
        <begin position="23"/>
        <end position="46"/>
    </location>
</feature>
<dbReference type="RefSeq" id="WP_378551601.1">
    <property type="nucleotide sequence ID" value="NZ_JBHSBA010000007.1"/>
</dbReference>
<accession>A0ABV8L816</accession>
<dbReference type="PROSITE" id="PS51257">
    <property type="entry name" value="PROKAR_LIPOPROTEIN"/>
    <property type="match status" value="1"/>
</dbReference>
<gene>
    <name evidence="2" type="ORF">ACFOW8_17060</name>
</gene>
<evidence type="ECO:0000313" key="3">
    <source>
        <dbReference type="Proteomes" id="UP001595767"/>
    </source>
</evidence>
<dbReference type="Proteomes" id="UP001595767">
    <property type="component" value="Unassembled WGS sequence"/>
</dbReference>
<evidence type="ECO:0000313" key="2">
    <source>
        <dbReference type="EMBL" id="MFC4126651.1"/>
    </source>
</evidence>
<evidence type="ECO:0000256" key="1">
    <source>
        <dbReference type="SAM" id="MobiDB-lite"/>
    </source>
</evidence>